<proteinExistence type="predicted"/>
<dbReference type="InterPro" id="IPR003439">
    <property type="entry name" value="ABC_transporter-like_ATP-bd"/>
</dbReference>
<sequence length="272" mass="29672">MSTATATVELADIAVSFPANDGTDYTAVADIRLCVEAGTFVSVVGPTGCGKTTLLNAIAGLLTPSSGKVLIDGEPLRGLNERVGYLFQQEALLPWKNVLDNVAFGLQLRGIGRAAREAAAREWIRRVGLTGFERAYPHQLSGGMRKRVAVAQTFLVDPDILLMDEPFGALDVQTRQIMENELLELWTGSGKTVIFVTHDLDEAVSLSDEVVLLSAGPASHIVGRYPIDLPRPRDLMDLRARPEITEIYARIWADLREEVMKGYERSSGYAAD</sequence>
<dbReference type="InterPro" id="IPR027417">
    <property type="entry name" value="P-loop_NTPase"/>
</dbReference>
<keyword evidence="1" id="KW-0813">Transport</keyword>
<name>A0AAE3YM22_9ACTN</name>
<dbReference type="InterPro" id="IPR050166">
    <property type="entry name" value="ABC_transporter_ATP-bind"/>
</dbReference>
<protein>
    <submittedName>
        <fullName evidence="5">NitT/TauT family transport system ATP-binding protein</fullName>
    </submittedName>
</protein>
<dbReference type="PANTHER" id="PTHR42788:SF13">
    <property type="entry name" value="ALIPHATIC SULFONATES IMPORT ATP-BINDING PROTEIN SSUB"/>
    <property type="match status" value="1"/>
</dbReference>
<keyword evidence="2" id="KW-0547">Nucleotide-binding</keyword>
<dbReference type="PROSITE" id="PS00211">
    <property type="entry name" value="ABC_TRANSPORTER_1"/>
    <property type="match status" value="1"/>
</dbReference>
<evidence type="ECO:0000256" key="2">
    <source>
        <dbReference type="ARBA" id="ARBA00022741"/>
    </source>
</evidence>
<organism evidence="5 6">
    <name type="scientific">Catenuloplanes atrovinosus</name>
    <dbReference type="NCBI Taxonomy" id="137266"/>
    <lineage>
        <taxon>Bacteria</taxon>
        <taxon>Bacillati</taxon>
        <taxon>Actinomycetota</taxon>
        <taxon>Actinomycetes</taxon>
        <taxon>Micromonosporales</taxon>
        <taxon>Micromonosporaceae</taxon>
        <taxon>Catenuloplanes</taxon>
    </lineage>
</organism>
<dbReference type="PANTHER" id="PTHR42788">
    <property type="entry name" value="TAURINE IMPORT ATP-BINDING PROTEIN-RELATED"/>
    <property type="match status" value="1"/>
</dbReference>
<reference evidence="5" key="1">
    <citation type="submission" date="2023-07" db="EMBL/GenBank/DDBJ databases">
        <title>Sequencing the genomes of 1000 actinobacteria strains.</title>
        <authorList>
            <person name="Klenk H.-P."/>
        </authorList>
    </citation>
    <scope>NUCLEOTIDE SEQUENCE</scope>
    <source>
        <strain evidence="5">DSM 44707</strain>
    </source>
</reference>
<feature type="domain" description="ABC transporter" evidence="4">
    <location>
        <begin position="8"/>
        <end position="240"/>
    </location>
</feature>
<comment type="caution">
    <text evidence="5">The sequence shown here is derived from an EMBL/GenBank/DDBJ whole genome shotgun (WGS) entry which is preliminary data.</text>
</comment>
<keyword evidence="6" id="KW-1185">Reference proteome</keyword>
<dbReference type="AlphaFoldDB" id="A0AAE3YM22"/>
<dbReference type="SMART" id="SM00382">
    <property type="entry name" value="AAA"/>
    <property type="match status" value="1"/>
</dbReference>
<dbReference type="Proteomes" id="UP001183643">
    <property type="component" value="Unassembled WGS sequence"/>
</dbReference>
<accession>A0AAE3YM22</accession>
<evidence type="ECO:0000313" key="5">
    <source>
        <dbReference type="EMBL" id="MDR7274997.1"/>
    </source>
</evidence>
<dbReference type="RefSeq" id="WP_310365400.1">
    <property type="nucleotide sequence ID" value="NZ_JAVDYB010000001.1"/>
</dbReference>
<evidence type="ECO:0000259" key="4">
    <source>
        <dbReference type="PROSITE" id="PS50893"/>
    </source>
</evidence>
<dbReference type="InterPro" id="IPR017871">
    <property type="entry name" value="ABC_transporter-like_CS"/>
</dbReference>
<evidence type="ECO:0000256" key="1">
    <source>
        <dbReference type="ARBA" id="ARBA00022448"/>
    </source>
</evidence>
<evidence type="ECO:0000313" key="6">
    <source>
        <dbReference type="Proteomes" id="UP001183643"/>
    </source>
</evidence>
<dbReference type="PROSITE" id="PS50893">
    <property type="entry name" value="ABC_TRANSPORTER_2"/>
    <property type="match status" value="1"/>
</dbReference>
<dbReference type="SUPFAM" id="SSF52540">
    <property type="entry name" value="P-loop containing nucleoside triphosphate hydrolases"/>
    <property type="match status" value="1"/>
</dbReference>
<keyword evidence="3 5" id="KW-0067">ATP-binding</keyword>
<dbReference type="Gene3D" id="3.40.50.300">
    <property type="entry name" value="P-loop containing nucleotide triphosphate hydrolases"/>
    <property type="match status" value="1"/>
</dbReference>
<dbReference type="CDD" id="cd03293">
    <property type="entry name" value="ABC_NrtD_SsuB_transporters"/>
    <property type="match status" value="1"/>
</dbReference>
<dbReference type="Pfam" id="PF00005">
    <property type="entry name" value="ABC_tran"/>
    <property type="match status" value="1"/>
</dbReference>
<dbReference type="InterPro" id="IPR003593">
    <property type="entry name" value="AAA+_ATPase"/>
</dbReference>
<dbReference type="GO" id="GO:0016887">
    <property type="term" value="F:ATP hydrolysis activity"/>
    <property type="evidence" value="ECO:0007669"/>
    <property type="project" value="InterPro"/>
</dbReference>
<dbReference type="EMBL" id="JAVDYB010000001">
    <property type="protein sequence ID" value="MDR7274997.1"/>
    <property type="molecule type" value="Genomic_DNA"/>
</dbReference>
<dbReference type="GO" id="GO:0005524">
    <property type="term" value="F:ATP binding"/>
    <property type="evidence" value="ECO:0007669"/>
    <property type="project" value="UniProtKB-KW"/>
</dbReference>
<gene>
    <name evidence="5" type="ORF">J2S41_001775</name>
</gene>
<evidence type="ECO:0000256" key="3">
    <source>
        <dbReference type="ARBA" id="ARBA00022840"/>
    </source>
</evidence>